<dbReference type="Pfam" id="PF01195">
    <property type="entry name" value="Pept_tRNA_hydro"/>
    <property type="match status" value="1"/>
</dbReference>
<protein>
    <recommendedName>
        <fullName evidence="6 7">Peptidyl-tRNA hydrolase</fullName>
        <shortName evidence="7">Pth</shortName>
        <ecNumber evidence="1 7">3.1.1.29</ecNumber>
    </recommendedName>
</protein>
<dbReference type="Proteomes" id="UP001194714">
    <property type="component" value="Unassembled WGS sequence"/>
</dbReference>
<dbReference type="HAMAP" id="MF_00083">
    <property type="entry name" value="Pept_tRNA_hydro_bact"/>
    <property type="match status" value="1"/>
</dbReference>
<evidence type="ECO:0000256" key="3">
    <source>
        <dbReference type="ARBA" id="ARBA00022801"/>
    </source>
</evidence>
<keyword evidence="2 7" id="KW-0820">tRNA-binding</keyword>
<dbReference type="InterPro" id="IPR036416">
    <property type="entry name" value="Pept_tRNA_hydro_sf"/>
</dbReference>
<comment type="function">
    <text evidence="7">Catalyzes the release of premature peptidyl moieties from peptidyl-tRNA molecules trapped in stalled 50S ribosomal subunits, and thus maintains levels of free tRNAs and 50S ribosomes.</text>
</comment>
<dbReference type="RefSeq" id="WP_194846846.1">
    <property type="nucleotide sequence ID" value="NZ_JAAEJV010000001.1"/>
</dbReference>
<dbReference type="SUPFAM" id="SSF53178">
    <property type="entry name" value="Peptidyl-tRNA hydrolase-like"/>
    <property type="match status" value="1"/>
</dbReference>
<dbReference type="PANTHER" id="PTHR17224:SF1">
    <property type="entry name" value="PEPTIDYL-TRNA HYDROLASE"/>
    <property type="match status" value="1"/>
</dbReference>
<accession>A0ABS0AWR2</accession>
<comment type="catalytic activity">
    <reaction evidence="7">
        <text>an N-acyl-L-alpha-aminoacyl-tRNA + H2O = an N-acyl-L-amino acid + a tRNA + H(+)</text>
        <dbReference type="Rhea" id="RHEA:54448"/>
        <dbReference type="Rhea" id="RHEA-COMP:10123"/>
        <dbReference type="Rhea" id="RHEA-COMP:13883"/>
        <dbReference type="ChEBI" id="CHEBI:15377"/>
        <dbReference type="ChEBI" id="CHEBI:15378"/>
        <dbReference type="ChEBI" id="CHEBI:59874"/>
        <dbReference type="ChEBI" id="CHEBI:78442"/>
        <dbReference type="ChEBI" id="CHEBI:138191"/>
        <dbReference type="EC" id="3.1.1.29"/>
    </reaction>
</comment>
<keyword evidence="4 7" id="KW-0694">RNA-binding</keyword>
<proteinExistence type="inferred from homology"/>
<comment type="function">
    <text evidence="7">Hydrolyzes ribosome-free peptidyl-tRNAs (with 1 or more amino acids incorporated), which drop off the ribosome during protein synthesis, or as a result of ribosome stalling.</text>
</comment>
<reference evidence="8 9" key="1">
    <citation type="submission" date="2020-01" db="EMBL/GenBank/DDBJ databases">
        <title>Draft genome sequence of Cand. Neptunochlamydia vexilliferae K9.</title>
        <authorList>
            <person name="Schulz F."/>
            <person name="Koestlbacher S."/>
            <person name="Wascher F."/>
            <person name="Pizzetti I."/>
            <person name="Horn M."/>
        </authorList>
    </citation>
    <scope>NUCLEOTIDE SEQUENCE [LARGE SCALE GENOMIC DNA]</scope>
    <source>
        <strain evidence="8 9">K9</strain>
    </source>
</reference>
<comment type="subunit">
    <text evidence="7">Monomer.</text>
</comment>
<keyword evidence="3 7" id="KW-0378">Hydrolase</keyword>
<keyword evidence="9" id="KW-1185">Reference proteome</keyword>
<evidence type="ECO:0000256" key="4">
    <source>
        <dbReference type="ARBA" id="ARBA00022884"/>
    </source>
</evidence>
<evidence type="ECO:0000256" key="1">
    <source>
        <dbReference type="ARBA" id="ARBA00013260"/>
    </source>
</evidence>
<organism evidence="8 9">
    <name type="scientific">Candidatus Neptunichlamydia vexilliferae</name>
    <dbReference type="NCBI Taxonomy" id="1651774"/>
    <lineage>
        <taxon>Bacteria</taxon>
        <taxon>Pseudomonadati</taxon>
        <taxon>Chlamydiota</taxon>
        <taxon>Chlamydiia</taxon>
        <taxon>Parachlamydiales</taxon>
        <taxon>Simkaniaceae</taxon>
        <taxon>Candidatus Neptunichlamydia</taxon>
    </lineage>
</organism>
<dbReference type="PROSITE" id="PS01196">
    <property type="entry name" value="PEPT_TRNA_HYDROL_2"/>
    <property type="match status" value="1"/>
</dbReference>
<evidence type="ECO:0000256" key="6">
    <source>
        <dbReference type="ARBA" id="ARBA00050038"/>
    </source>
</evidence>
<sequence>MDKFTGALIVGLGNPGKKYENTRHNLGQMVLFAFAEKYGLSFKKESDLKGEIAKGDVKGKKVVFLFPTTYMNLSGQAVRKTMSFYKIPQEKVLILSDDAALPFGTLRYREKGSAGGHNGLKNIEECLGNQDYQRLKLGIGEPLVGYLEDYVLAPFSKEEQEKIPEIATESIGFIEEWLFQEMKEHA</sequence>
<feature type="site" description="Stabilizes the basic form of H active site to accept a proton" evidence="7">
    <location>
        <position position="97"/>
    </location>
</feature>
<keyword evidence="7" id="KW-0963">Cytoplasm</keyword>
<feature type="binding site" evidence="7">
    <location>
        <position position="118"/>
    </location>
    <ligand>
        <name>tRNA</name>
        <dbReference type="ChEBI" id="CHEBI:17843"/>
    </ligand>
</feature>
<comment type="similarity">
    <text evidence="5 7">Belongs to the PTH family.</text>
</comment>
<evidence type="ECO:0000313" key="9">
    <source>
        <dbReference type="Proteomes" id="UP001194714"/>
    </source>
</evidence>
<comment type="caution">
    <text evidence="8">The sequence shown here is derived from an EMBL/GenBank/DDBJ whole genome shotgun (WGS) entry which is preliminary data.</text>
</comment>
<feature type="binding site" evidence="7">
    <location>
        <position position="72"/>
    </location>
    <ligand>
        <name>tRNA</name>
        <dbReference type="ChEBI" id="CHEBI:17843"/>
    </ligand>
</feature>
<evidence type="ECO:0000256" key="7">
    <source>
        <dbReference type="HAMAP-Rule" id="MF_00083"/>
    </source>
</evidence>
<gene>
    <name evidence="7" type="primary">pth</name>
    <name evidence="8" type="ORF">NEPTK9_000071</name>
</gene>
<dbReference type="GO" id="GO:0004045">
    <property type="term" value="F:peptidyl-tRNA hydrolase activity"/>
    <property type="evidence" value="ECO:0007669"/>
    <property type="project" value="UniProtKB-EC"/>
</dbReference>
<dbReference type="CDD" id="cd00462">
    <property type="entry name" value="PTH"/>
    <property type="match status" value="1"/>
</dbReference>
<comment type="subcellular location">
    <subcellularLocation>
        <location evidence="7">Cytoplasm</location>
    </subcellularLocation>
</comment>
<name>A0ABS0AWR2_9BACT</name>
<evidence type="ECO:0000313" key="8">
    <source>
        <dbReference type="EMBL" id="MBF5058574.1"/>
    </source>
</evidence>
<evidence type="ECO:0000256" key="5">
    <source>
        <dbReference type="ARBA" id="ARBA00038063"/>
    </source>
</evidence>
<dbReference type="PANTHER" id="PTHR17224">
    <property type="entry name" value="PEPTIDYL-TRNA HYDROLASE"/>
    <property type="match status" value="1"/>
</dbReference>
<feature type="binding site" evidence="7">
    <location>
        <position position="70"/>
    </location>
    <ligand>
        <name>tRNA</name>
        <dbReference type="ChEBI" id="CHEBI:17843"/>
    </ligand>
</feature>
<evidence type="ECO:0000256" key="2">
    <source>
        <dbReference type="ARBA" id="ARBA00022555"/>
    </source>
</evidence>
<dbReference type="InterPro" id="IPR001328">
    <property type="entry name" value="Pept_tRNA_hydro"/>
</dbReference>
<dbReference type="Gene3D" id="3.40.50.1470">
    <property type="entry name" value="Peptidyl-tRNA hydrolase"/>
    <property type="match status" value="1"/>
</dbReference>
<feature type="binding site" evidence="7">
    <location>
        <position position="19"/>
    </location>
    <ligand>
        <name>tRNA</name>
        <dbReference type="ChEBI" id="CHEBI:17843"/>
    </ligand>
</feature>
<dbReference type="NCBIfam" id="TIGR00447">
    <property type="entry name" value="pth"/>
    <property type="match status" value="1"/>
</dbReference>
<dbReference type="InterPro" id="IPR018171">
    <property type="entry name" value="Pept_tRNA_hydro_CS"/>
</dbReference>
<feature type="site" description="Discriminates between blocked and unblocked aminoacyl-tRNA" evidence="7">
    <location>
        <position position="14"/>
    </location>
</feature>
<dbReference type="EC" id="3.1.1.29" evidence="1 7"/>
<feature type="active site" description="Proton acceptor" evidence="7">
    <location>
        <position position="24"/>
    </location>
</feature>
<dbReference type="EMBL" id="JAAEJV010000001">
    <property type="protein sequence ID" value="MBF5058574.1"/>
    <property type="molecule type" value="Genomic_DNA"/>
</dbReference>